<accession>A0A2P4YU68</accession>
<keyword evidence="19" id="KW-1185">Reference proteome</keyword>
<evidence type="ECO:0000256" key="9">
    <source>
        <dbReference type="ARBA" id="ARBA00022824"/>
    </source>
</evidence>
<dbReference type="InterPro" id="IPR040162">
    <property type="entry name" value="MGST1-like"/>
</dbReference>
<comment type="subunit">
    <text evidence="14">Homotrimer; The trimer binds only one molecule of glutathione.</text>
</comment>
<evidence type="ECO:0000256" key="4">
    <source>
        <dbReference type="ARBA" id="ARBA00010459"/>
    </source>
</evidence>
<dbReference type="GO" id="GO:0005741">
    <property type="term" value="C:mitochondrial outer membrane"/>
    <property type="evidence" value="ECO:0007669"/>
    <property type="project" value="UniProtKB-SubCell"/>
</dbReference>
<dbReference type="Gene3D" id="1.20.120.550">
    <property type="entry name" value="Membrane associated eicosanoid/glutathione metabolism-like domain"/>
    <property type="match status" value="2"/>
</dbReference>
<evidence type="ECO:0000256" key="14">
    <source>
        <dbReference type="ARBA" id="ARBA00038540"/>
    </source>
</evidence>
<comment type="similarity">
    <text evidence="4">Belongs to the MAPEG family.</text>
</comment>
<keyword evidence="13 17" id="KW-0472">Membrane</keyword>
<keyword evidence="12" id="KW-0496">Mitochondrion</keyword>
<dbReference type="PANTHER" id="PTHR10689">
    <property type="entry name" value="MICROSOMAL GLUTATHIONE S-TRANSFERASE 1"/>
    <property type="match status" value="1"/>
</dbReference>
<sequence length="215" mass="23499">MVVYSTARFGHTIAYASGAAKSRMACWMSGTACVLTAAANIAMNVHLNRVEMPPPFLNLLPNHQISIMNDVKAFALSAAVLYLKFLASTMIQGRKAFAANTRMPEDKALVCNMGLQLDMDAKSIKAAMEDEMRWKRIIQNDLESMPLAFVVFWSAITVGVNPIITKTLMLGYTSARVGHTAVYSMGMPQARMVFWMVGSFCIVTAALNAVVVALH</sequence>
<evidence type="ECO:0000256" key="2">
    <source>
        <dbReference type="ARBA" id="ARBA00004294"/>
    </source>
</evidence>
<evidence type="ECO:0000256" key="3">
    <source>
        <dbReference type="ARBA" id="ARBA00004477"/>
    </source>
</evidence>
<feature type="transmembrane region" description="Helical" evidence="17">
    <location>
        <begin position="25"/>
        <end position="47"/>
    </location>
</feature>
<keyword evidence="7 17" id="KW-0812">Transmembrane</keyword>
<dbReference type="GO" id="GO:0005789">
    <property type="term" value="C:endoplasmic reticulum membrane"/>
    <property type="evidence" value="ECO:0007669"/>
    <property type="project" value="UniProtKB-SubCell"/>
</dbReference>
<dbReference type="FunFam" id="1.20.120.550:FF:000005">
    <property type="entry name" value="Inorganic phosphate transporter 1-6"/>
    <property type="match status" value="1"/>
</dbReference>
<gene>
    <name evidence="18" type="ORF">PHPALM_706</name>
</gene>
<evidence type="ECO:0000313" key="19">
    <source>
        <dbReference type="Proteomes" id="UP000237271"/>
    </source>
</evidence>
<comment type="caution">
    <text evidence="18">The sequence shown here is derived from an EMBL/GenBank/DDBJ whole genome shotgun (WGS) entry which is preliminary data.</text>
</comment>
<keyword evidence="8" id="KW-1000">Mitochondrion outer membrane</keyword>
<evidence type="ECO:0000256" key="7">
    <source>
        <dbReference type="ARBA" id="ARBA00022692"/>
    </source>
</evidence>
<evidence type="ECO:0000256" key="8">
    <source>
        <dbReference type="ARBA" id="ARBA00022787"/>
    </source>
</evidence>
<dbReference type="Proteomes" id="UP000237271">
    <property type="component" value="Unassembled WGS sequence"/>
</dbReference>
<evidence type="ECO:0000256" key="6">
    <source>
        <dbReference type="ARBA" id="ARBA00022679"/>
    </source>
</evidence>
<evidence type="ECO:0000256" key="10">
    <source>
        <dbReference type="ARBA" id="ARBA00022989"/>
    </source>
</evidence>
<dbReference type="PANTHER" id="PTHR10689:SF6">
    <property type="entry name" value="MICROSOMAL GLUTATHIONE S-TRANSFERASE 1"/>
    <property type="match status" value="1"/>
</dbReference>
<evidence type="ECO:0000256" key="5">
    <source>
        <dbReference type="ARBA" id="ARBA00012452"/>
    </source>
</evidence>
<evidence type="ECO:0000256" key="11">
    <source>
        <dbReference type="ARBA" id="ARBA00022990"/>
    </source>
</evidence>
<protein>
    <recommendedName>
        <fullName evidence="15">Microsomal glutathione S-transferase 1</fullName>
        <ecNumber evidence="5">2.5.1.18</ecNumber>
    </recommendedName>
</protein>
<dbReference type="AlphaFoldDB" id="A0A2P4YU68"/>
<dbReference type="SUPFAM" id="SSF161084">
    <property type="entry name" value="MAPEG domain-like"/>
    <property type="match status" value="2"/>
</dbReference>
<evidence type="ECO:0000256" key="16">
    <source>
        <dbReference type="ARBA" id="ARBA00049385"/>
    </source>
</evidence>
<dbReference type="EC" id="2.5.1.18" evidence="5"/>
<name>A0A2P4YU68_9STRA</name>
<proteinExistence type="inferred from homology"/>
<dbReference type="OrthoDB" id="193139at2759"/>
<evidence type="ECO:0000313" key="18">
    <source>
        <dbReference type="EMBL" id="POM81339.1"/>
    </source>
</evidence>
<comment type="function">
    <text evidence="1">Conjugation of reduced glutathione to a wide number of exogenous and endogenous hydrophobic electrophiles.</text>
</comment>
<evidence type="ECO:0000256" key="1">
    <source>
        <dbReference type="ARBA" id="ARBA00003701"/>
    </source>
</evidence>
<evidence type="ECO:0000256" key="13">
    <source>
        <dbReference type="ARBA" id="ARBA00023136"/>
    </source>
</evidence>
<feature type="transmembrane region" description="Helical" evidence="17">
    <location>
        <begin position="67"/>
        <end position="87"/>
    </location>
</feature>
<keyword evidence="6" id="KW-0808">Transferase</keyword>
<feature type="transmembrane region" description="Helical" evidence="17">
    <location>
        <begin position="145"/>
        <end position="164"/>
    </location>
</feature>
<organism evidence="18 19">
    <name type="scientific">Phytophthora palmivora</name>
    <dbReference type="NCBI Taxonomy" id="4796"/>
    <lineage>
        <taxon>Eukaryota</taxon>
        <taxon>Sar</taxon>
        <taxon>Stramenopiles</taxon>
        <taxon>Oomycota</taxon>
        <taxon>Peronosporomycetes</taxon>
        <taxon>Peronosporales</taxon>
        <taxon>Peronosporaceae</taxon>
        <taxon>Phytophthora</taxon>
    </lineage>
</organism>
<evidence type="ECO:0000256" key="12">
    <source>
        <dbReference type="ARBA" id="ARBA00023128"/>
    </source>
</evidence>
<dbReference type="Pfam" id="PF01124">
    <property type="entry name" value="MAPEG"/>
    <property type="match status" value="1"/>
</dbReference>
<keyword evidence="11" id="KW-0007">Acetylation</keyword>
<comment type="subcellular location">
    <subcellularLocation>
        <location evidence="3">Endoplasmic reticulum membrane</location>
        <topology evidence="3">Multi-pass membrane protein</topology>
    </subcellularLocation>
    <subcellularLocation>
        <location evidence="2">Mitochondrion outer membrane</location>
    </subcellularLocation>
</comment>
<evidence type="ECO:0000256" key="15">
    <source>
        <dbReference type="ARBA" id="ARBA00039397"/>
    </source>
</evidence>
<evidence type="ECO:0000256" key="17">
    <source>
        <dbReference type="SAM" id="Phobius"/>
    </source>
</evidence>
<dbReference type="InterPro" id="IPR001129">
    <property type="entry name" value="Membr-assoc_MAPEG"/>
</dbReference>
<keyword evidence="9" id="KW-0256">Endoplasmic reticulum</keyword>
<keyword evidence="10 17" id="KW-1133">Transmembrane helix</keyword>
<dbReference type="GO" id="GO:0004364">
    <property type="term" value="F:glutathione transferase activity"/>
    <property type="evidence" value="ECO:0007669"/>
    <property type="project" value="UniProtKB-EC"/>
</dbReference>
<dbReference type="EMBL" id="NCKW01000104">
    <property type="protein sequence ID" value="POM81339.1"/>
    <property type="molecule type" value="Genomic_DNA"/>
</dbReference>
<reference evidence="18 19" key="1">
    <citation type="journal article" date="2017" name="Genome Biol. Evol.">
        <title>Phytophthora megakarya and P. palmivora, closely related causal agents of cacao black pod rot, underwent increases in genome sizes and gene numbers by different mechanisms.</title>
        <authorList>
            <person name="Ali S.S."/>
            <person name="Shao J."/>
            <person name="Lary D.J."/>
            <person name="Kronmiller B."/>
            <person name="Shen D."/>
            <person name="Strem M.D."/>
            <person name="Amoako-Attah I."/>
            <person name="Akrofi A.Y."/>
            <person name="Begoude B.A."/>
            <person name="Ten Hoopen G.M."/>
            <person name="Coulibaly K."/>
            <person name="Kebe B.I."/>
            <person name="Melnick R.L."/>
            <person name="Guiltinan M.J."/>
            <person name="Tyler B.M."/>
            <person name="Meinhardt L.W."/>
            <person name="Bailey B.A."/>
        </authorList>
    </citation>
    <scope>NUCLEOTIDE SEQUENCE [LARGE SCALE GENOMIC DNA]</scope>
    <source>
        <strain evidence="19">sbr112.9</strain>
    </source>
</reference>
<dbReference type="InterPro" id="IPR023352">
    <property type="entry name" value="MAPEG-like_dom_sf"/>
</dbReference>
<feature type="transmembrane region" description="Helical" evidence="17">
    <location>
        <begin position="192"/>
        <end position="214"/>
    </location>
</feature>
<comment type="catalytic activity">
    <reaction evidence="16">
        <text>RX + glutathione = an S-substituted glutathione + a halide anion + H(+)</text>
        <dbReference type="Rhea" id="RHEA:16437"/>
        <dbReference type="ChEBI" id="CHEBI:15378"/>
        <dbReference type="ChEBI" id="CHEBI:16042"/>
        <dbReference type="ChEBI" id="CHEBI:17792"/>
        <dbReference type="ChEBI" id="CHEBI:57925"/>
        <dbReference type="ChEBI" id="CHEBI:90779"/>
        <dbReference type="EC" id="2.5.1.18"/>
    </reaction>
    <physiologicalReaction direction="left-to-right" evidence="16">
        <dbReference type="Rhea" id="RHEA:16438"/>
    </physiologicalReaction>
</comment>